<evidence type="ECO:0000256" key="1">
    <source>
        <dbReference type="ARBA" id="ARBA00004167"/>
    </source>
</evidence>
<gene>
    <name evidence="6" type="ORF">E1218_33460</name>
</gene>
<accession>A0A4V2YD60</accession>
<keyword evidence="2" id="KW-0812">Transmembrane</keyword>
<keyword evidence="4" id="KW-0472">Membrane</keyword>
<dbReference type="Pfam" id="PF04228">
    <property type="entry name" value="Zn_peptidase"/>
    <property type="match status" value="1"/>
</dbReference>
<evidence type="ECO:0000256" key="2">
    <source>
        <dbReference type="ARBA" id="ARBA00022692"/>
    </source>
</evidence>
<dbReference type="EMBL" id="SMKR01000239">
    <property type="protein sequence ID" value="TDD14156.1"/>
    <property type="molecule type" value="Genomic_DNA"/>
</dbReference>
<comment type="subcellular location">
    <subcellularLocation>
        <location evidence="1">Membrane</location>
        <topology evidence="1">Single-pass membrane protein</topology>
    </subcellularLocation>
</comment>
<feature type="compositionally biased region" description="Low complexity" evidence="5">
    <location>
        <begin position="29"/>
        <end position="70"/>
    </location>
</feature>
<dbReference type="PANTHER" id="PTHR30168:SF0">
    <property type="entry name" value="INNER MEMBRANE PROTEIN"/>
    <property type="match status" value="1"/>
</dbReference>
<dbReference type="OrthoDB" id="3508456at2"/>
<evidence type="ECO:0000256" key="4">
    <source>
        <dbReference type="ARBA" id="ARBA00023136"/>
    </source>
</evidence>
<keyword evidence="3" id="KW-1133">Transmembrane helix</keyword>
<dbReference type="PANTHER" id="PTHR30168">
    <property type="entry name" value="PUTATIVE MEMBRANE PROTEIN YPFJ"/>
    <property type="match status" value="1"/>
</dbReference>
<evidence type="ECO:0008006" key="8">
    <source>
        <dbReference type="Google" id="ProtNLM"/>
    </source>
</evidence>
<keyword evidence="7" id="KW-1185">Reference proteome</keyword>
<feature type="region of interest" description="Disordered" evidence="5">
    <location>
        <begin position="23"/>
        <end position="80"/>
    </location>
</feature>
<reference evidence="6 7" key="1">
    <citation type="submission" date="2019-02" db="EMBL/GenBank/DDBJ databases">
        <title>Draft genome sequences of novel Actinobacteria.</title>
        <authorList>
            <person name="Sahin N."/>
            <person name="Ay H."/>
            <person name="Saygin H."/>
        </authorList>
    </citation>
    <scope>NUCLEOTIDE SEQUENCE [LARGE SCALE GENOMIC DNA]</scope>
    <source>
        <strain evidence="6 7">16K104</strain>
    </source>
</reference>
<comment type="caution">
    <text evidence="6">The sequence shown here is derived from an EMBL/GenBank/DDBJ whole genome shotgun (WGS) entry which is preliminary data.</text>
</comment>
<evidence type="ECO:0000256" key="3">
    <source>
        <dbReference type="ARBA" id="ARBA00022989"/>
    </source>
</evidence>
<dbReference type="AlphaFoldDB" id="A0A4V2YD60"/>
<evidence type="ECO:0000313" key="6">
    <source>
        <dbReference type="EMBL" id="TDD14156.1"/>
    </source>
</evidence>
<name>A0A4V2YD60_9ACTN</name>
<dbReference type="GO" id="GO:0016020">
    <property type="term" value="C:membrane"/>
    <property type="evidence" value="ECO:0007669"/>
    <property type="project" value="UniProtKB-SubCell"/>
</dbReference>
<evidence type="ECO:0000313" key="7">
    <source>
        <dbReference type="Proteomes" id="UP000295172"/>
    </source>
</evidence>
<proteinExistence type="predicted"/>
<protein>
    <recommendedName>
        <fullName evidence="8">Neutral zinc metallopeptidase</fullName>
    </recommendedName>
</protein>
<dbReference type="InterPro" id="IPR007343">
    <property type="entry name" value="Uncharacterised_pept_Zn_put"/>
</dbReference>
<sequence>MLPIVVVVAGVAALLMWRQVSSGRDDDYTSPQPTYTSTYEPTAEPTETGAPTIPATRPTRTRPTATRTTPTTPPPPSDLDIVTKNRIYKTGVQRTVNCRESSARANSPANARKYYTQILSCLNRAWPRQVALSGKTFAPPRMIAFTGPVSTPCSGNAPSSFYCSANRTIYMDATTDLKRYRQFLGYGNRSTAMAFLRADMSDTMAHEYGHHLQHLTGILRASSNIQYERSGDAALQMSRRLELQATCLGGVFLGANKSSYGLNGGLFKSQLDWLHAHQGDEYGTRRDHGSRAVVPRWAAAGFKTRSPASCNTYLAAATYVR</sequence>
<organism evidence="6 7">
    <name type="scientific">Kribbella turkmenica</name>
    <dbReference type="NCBI Taxonomy" id="2530375"/>
    <lineage>
        <taxon>Bacteria</taxon>
        <taxon>Bacillati</taxon>
        <taxon>Actinomycetota</taxon>
        <taxon>Actinomycetes</taxon>
        <taxon>Propionibacteriales</taxon>
        <taxon>Kribbellaceae</taxon>
        <taxon>Kribbella</taxon>
    </lineage>
</organism>
<dbReference type="Proteomes" id="UP000295172">
    <property type="component" value="Unassembled WGS sequence"/>
</dbReference>
<evidence type="ECO:0000256" key="5">
    <source>
        <dbReference type="SAM" id="MobiDB-lite"/>
    </source>
</evidence>